<dbReference type="PANTHER" id="PTHR31265:SF11">
    <property type="entry name" value="OS04G0494600 PROTEIN"/>
    <property type="match status" value="1"/>
</dbReference>
<dbReference type="InterPro" id="IPR052437">
    <property type="entry name" value="Pectin_Meth_Modulator"/>
</dbReference>
<evidence type="ECO:0000256" key="2">
    <source>
        <dbReference type="ARBA" id="ARBA00022512"/>
    </source>
</evidence>
<evidence type="ECO:0000313" key="7">
    <source>
        <dbReference type="EMBL" id="GJN27188.1"/>
    </source>
</evidence>
<feature type="domain" description="DUF642" evidence="6">
    <location>
        <begin position="1"/>
        <end position="144"/>
    </location>
</feature>
<comment type="caution">
    <text evidence="7">The sequence shown here is derived from an EMBL/GenBank/DDBJ whole genome shotgun (WGS) entry which is preliminary data.</text>
</comment>
<dbReference type="AlphaFoldDB" id="A0AAV5EXL8"/>
<dbReference type="PANTHER" id="PTHR31265">
    <property type="entry name" value="OS02G0527500 PROTEIN-RELATED"/>
    <property type="match status" value="1"/>
</dbReference>
<gene>
    <name evidence="7" type="primary">gb15185</name>
    <name evidence="7" type="ORF">PR202_gb15185</name>
</gene>
<keyword evidence="5" id="KW-0325">Glycoprotein</keyword>
<dbReference type="Proteomes" id="UP001054889">
    <property type="component" value="Unassembled WGS sequence"/>
</dbReference>
<reference evidence="7" key="1">
    <citation type="journal article" date="2018" name="DNA Res.">
        <title>Multiple hybrid de novo genome assembly of finger millet, an orphan allotetraploid crop.</title>
        <authorList>
            <person name="Hatakeyama M."/>
            <person name="Aluri S."/>
            <person name="Balachadran M.T."/>
            <person name="Sivarajan S.R."/>
            <person name="Patrignani A."/>
            <person name="Gruter S."/>
            <person name="Poveda L."/>
            <person name="Shimizu-Inatsugi R."/>
            <person name="Baeten J."/>
            <person name="Francoijs K.J."/>
            <person name="Nataraja K.N."/>
            <person name="Reddy Y.A.N."/>
            <person name="Phadnis S."/>
            <person name="Ravikumar R.L."/>
            <person name="Schlapbach R."/>
            <person name="Sreeman S.M."/>
            <person name="Shimizu K.K."/>
        </authorList>
    </citation>
    <scope>NUCLEOTIDE SEQUENCE</scope>
</reference>
<keyword evidence="8" id="KW-1185">Reference proteome</keyword>
<accession>A0AAV5EXL8</accession>
<evidence type="ECO:0000313" key="8">
    <source>
        <dbReference type="Proteomes" id="UP001054889"/>
    </source>
</evidence>
<evidence type="ECO:0000256" key="3">
    <source>
        <dbReference type="ARBA" id="ARBA00022525"/>
    </source>
</evidence>
<dbReference type="InterPro" id="IPR008979">
    <property type="entry name" value="Galactose-bd-like_sf"/>
</dbReference>
<keyword evidence="3" id="KW-0964">Secreted</keyword>
<dbReference type="EMBL" id="BQKI01000079">
    <property type="protein sequence ID" value="GJN27188.1"/>
    <property type="molecule type" value="Genomic_DNA"/>
</dbReference>
<keyword evidence="4" id="KW-0732">Signal</keyword>
<evidence type="ECO:0000256" key="1">
    <source>
        <dbReference type="ARBA" id="ARBA00004191"/>
    </source>
</evidence>
<evidence type="ECO:0000256" key="4">
    <source>
        <dbReference type="ARBA" id="ARBA00022729"/>
    </source>
</evidence>
<evidence type="ECO:0000256" key="5">
    <source>
        <dbReference type="ARBA" id="ARBA00023180"/>
    </source>
</evidence>
<dbReference type="Gene3D" id="2.60.120.260">
    <property type="entry name" value="Galactose-binding domain-like"/>
    <property type="match status" value="2"/>
</dbReference>
<organism evidence="7 8">
    <name type="scientific">Eleusine coracana subsp. coracana</name>
    <dbReference type="NCBI Taxonomy" id="191504"/>
    <lineage>
        <taxon>Eukaryota</taxon>
        <taxon>Viridiplantae</taxon>
        <taxon>Streptophyta</taxon>
        <taxon>Embryophyta</taxon>
        <taxon>Tracheophyta</taxon>
        <taxon>Spermatophyta</taxon>
        <taxon>Magnoliopsida</taxon>
        <taxon>Liliopsida</taxon>
        <taxon>Poales</taxon>
        <taxon>Poaceae</taxon>
        <taxon>PACMAD clade</taxon>
        <taxon>Chloridoideae</taxon>
        <taxon>Cynodonteae</taxon>
        <taxon>Eleusininae</taxon>
        <taxon>Eleusine</taxon>
    </lineage>
</organism>
<feature type="domain" description="DUF642" evidence="6">
    <location>
        <begin position="156"/>
        <end position="331"/>
    </location>
</feature>
<dbReference type="InterPro" id="IPR006946">
    <property type="entry name" value="DGR2-like_dom"/>
</dbReference>
<sequence length="346" mass="36053">MDGSTVTGETAVPKWKSSGHVEYVESGQRQGDFVLAVPEGARAVRLGNGASVQQQLAVTPGAYYSITFSAARTCAHAQKLMVSVVPGSQAGGVIPVQTVYSSAGWDSYSWAFKAESGAVAFVIRNPGQEDDPTCGPIIDAVSIKTLNTPQATQSNNLIKNGDFEEGPYISEVYQWGALVPPTNEDGEVTPLPGWKIMSYSKSVKYVGAAGFAVPRGGRAVELVSGVETALVQDVETVKGGSYRLEFAVGDAEQGGCAASDSPAAMEVRAYAAEGNASVPWGGAQAQGFARGSLEFTAVGPSTRVVLVSSGYHTRADGSGALCGPVVDDVSLVRVSSQPQARRLLRR</sequence>
<dbReference type="SUPFAM" id="SSF49785">
    <property type="entry name" value="Galactose-binding domain-like"/>
    <property type="match status" value="1"/>
</dbReference>
<comment type="subcellular location">
    <subcellularLocation>
        <location evidence="1">Secreted</location>
        <location evidence="1">Cell wall</location>
    </subcellularLocation>
</comment>
<protein>
    <recommendedName>
        <fullName evidence="6">DUF642 domain-containing protein</fullName>
    </recommendedName>
</protein>
<evidence type="ECO:0000259" key="6">
    <source>
        <dbReference type="Pfam" id="PF04862"/>
    </source>
</evidence>
<reference evidence="7" key="2">
    <citation type="submission" date="2021-12" db="EMBL/GenBank/DDBJ databases">
        <title>Resequencing data analysis of finger millet.</title>
        <authorList>
            <person name="Hatakeyama M."/>
            <person name="Aluri S."/>
            <person name="Balachadran M.T."/>
            <person name="Sivarajan S.R."/>
            <person name="Poveda L."/>
            <person name="Shimizu-Inatsugi R."/>
            <person name="Schlapbach R."/>
            <person name="Sreeman S.M."/>
            <person name="Shimizu K.K."/>
        </authorList>
    </citation>
    <scope>NUCLEOTIDE SEQUENCE</scope>
</reference>
<proteinExistence type="predicted"/>
<keyword evidence="2" id="KW-0134">Cell wall</keyword>
<name>A0AAV5EXL8_ELECO</name>
<dbReference type="Pfam" id="PF04862">
    <property type="entry name" value="DUF642"/>
    <property type="match status" value="2"/>
</dbReference>